<accession>A0A7I9UZY7</accession>
<evidence type="ECO:0000313" key="2">
    <source>
        <dbReference type="EMBL" id="GED98738.1"/>
    </source>
</evidence>
<keyword evidence="1" id="KW-0472">Membrane</keyword>
<dbReference type="AlphaFoldDB" id="A0A7I9UZY7"/>
<keyword evidence="1" id="KW-1133">Transmembrane helix</keyword>
<proteinExistence type="predicted"/>
<evidence type="ECO:0000256" key="1">
    <source>
        <dbReference type="SAM" id="Phobius"/>
    </source>
</evidence>
<dbReference type="Proteomes" id="UP000444980">
    <property type="component" value="Unassembled WGS sequence"/>
</dbReference>
<sequence>MPDFRAPGMSADRSTYLRRAVVAIIAAIAVTVAAVGIAALLPEDVVRVRMHTDTLAGGIDRGTGVVVNGSEIGVVRSVAAGPKGDYVLDLELDKGRLTNPGVLTSTTRLSYAPKNLFGISAVVLNSEPGGDPIANGGDFFPDTPVDATLTSMLRQLADLQDKAFAPYVSDLLDKADRATMAFMPVIEILGRLTGLVVETESIPADVTLPQMTELVSGLPDGLRQILPAVDTLLQWPDSRKGGKAFLEKARKGFDYATTTTMGDLSRLLGPSGLGQAMPLMKDVLPLLQRILDSSPNARKNGLQIAQLIANIDRALPKVGGRPVLRAEVVLRGMPGPVAGLTGGVR</sequence>
<protein>
    <recommendedName>
        <fullName evidence="4">Mce family protein</fullName>
    </recommendedName>
</protein>
<evidence type="ECO:0008006" key="4">
    <source>
        <dbReference type="Google" id="ProtNLM"/>
    </source>
</evidence>
<evidence type="ECO:0000313" key="3">
    <source>
        <dbReference type="Proteomes" id="UP000444980"/>
    </source>
</evidence>
<gene>
    <name evidence="2" type="ORF">nbrc107697_27770</name>
</gene>
<comment type="caution">
    <text evidence="2">The sequence shown here is derived from an EMBL/GenBank/DDBJ whole genome shotgun (WGS) entry which is preliminary data.</text>
</comment>
<name>A0A7I9UZY7_9ACTN</name>
<keyword evidence="1" id="KW-0812">Transmembrane</keyword>
<dbReference type="OrthoDB" id="4367361at2"/>
<feature type="transmembrane region" description="Helical" evidence="1">
    <location>
        <begin position="20"/>
        <end position="41"/>
    </location>
</feature>
<dbReference type="RefSeq" id="WP_161928131.1">
    <property type="nucleotide sequence ID" value="NZ_BJOU01000008.1"/>
</dbReference>
<reference evidence="3" key="1">
    <citation type="submission" date="2019-06" db="EMBL/GenBank/DDBJ databases">
        <title>Gordonia isolated from sludge of a wastewater treatment plant.</title>
        <authorList>
            <person name="Tamura T."/>
            <person name="Aoyama K."/>
            <person name="Kang Y."/>
            <person name="Saito S."/>
            <person name="Akiyama N."/>
            <person name="Yazawa K."/>
            <person name="Gonoi T."/>
            <person name="Mikami Y."/>
        </authorList>
    </citation>
    <scope>NUCLEOTIDE SEQUENCE [LARGE SCALE GENOMIC DNA]</scope>
    <source>
        <strain evidence="3">NBRC 107697</strain>
    </source>
</reference>
<keyword evidence="3" id="KW-1185">Reference proteome</keyword>
<dbReference type="EMBL" id="BJOU01000008">
    <property type="protein sequence ID" value="GED98738.1"/>
    <property type="molecule type" value="Genomic_DNA"/>
</dbReference>
<organism evidence="2 3">
    <name type="scientific">Gordonia crocea</name>
    <dbReference type="NCBI Taxonomy" id="589162"/>
    <lineage>
        <taxon>Bacteria</taxon>
        <taxon>Bacillati</taxon>
        <taxon>Actinomycetota</taxon>
        <taxon>Actinomycetes</taxon>
        <taxon>Mycobacteriales</taxon>
        <taxon>Gordoniaceae</taxon>
        <taxon>Gordonia</taxon>
    </lineage>
</organism>